<dbReference type="Proteomes" id="UP000245507">
    <property type="component" value="Unassembled WGS sequence"/>
</dbReference>
<evidence type="ECO:0000256" key="3">
    <source>
        <dbReference type="ARBA" id="ARBA00023082"/>
    </source>
</evidence>
<dbReference type="PANTHER" id="PTHR43133">
    <property type="entry name" value="RNA POLYMERASE ECF-TYPE SIGMA FACTO"/>
    <property type="match status" value="1"/>
</dbReference>
<feature type="compositionally biased region" description="Basic residues" evidence="6">
    <location>
        <begin position="67"/>
        <end position="77"/>
    </location>
</feature>
<evidence type="ECO:0008006" key="11">
    <source>
        <dbReference type="Google" id="ProtNLM"/>
    </source>
</evidence>
<comment type="caution">
    <text evidence="9">The sequence shown here is derived from an EMBL/GenBank/DDBJ whole genome shotgun (WGS) entry which is preliminary data.</text>
</comment>
<keyword evidence="4" id="KW-0238">DNA-binding</keyword>
<dbReference type="OrthoDB" id="9803203at2"/>
<dbReference type="InterPro" id="IPR036388">
    <property type="entry name" value="WH-like_DNA-bd_sf"/>
</dbReference>
<evidence type="ECO:0000256" key="1">
    <source>
        <dbReference type="ARBA" id="ARBA00010641"/>
    </source>
</evidence>
<sequence length="336" mass="37396">MRRAPSRRTPSPEPPPGRHLLRRRVGPGARCRGVRPGCVADSVESSRPRTQRGRPGDGCDTAERPGRRAVRRLRAGRRSSSEGGEDGSGPSVRHHVRRSVGGLDVDAGARRSRGGRPRRVQSEVRRRGGLEVRLRRGLGPRGGRVLHEGVAPHHLRGVGGRQGADARLRRSLRPVRSTRDTEFSEFVSARYQHLLRLAHAITGDHHRGEDVLQTALVKLYVAWPRVTRKGGEESYLRTIIVRTCIDESRRGWRREVSRGVVADAIAVTDHPEDRQDDLFTAIRGLPEMQRKAVVLRYWLDLSVEQTAAELDVSTGTVKSHASRGLSKLRSVLPCEL</sequence>
<dbReference type="PANTHER" id="PTHR43133:SF50">
    <property type="entry name" value="ECF RNA POLYMERASE SIGMA FACTOR SIGM"/>
    <property type="match status" value="1"/>
</dbReference>
<dbReference type="Pfam" id="PF08281">
    <property type="entry name" value="Sigma70_r4_2"/>
    <property type="match status" value="1"/>
</dbReference>
<dbReference type="InterPro" id="IPR007627">
    <property type="entry name" value="RNA_pol_sigma70_r2"/>
</dbReference>
<evidence type="ECO:0000256" key="4">
    <source>
        <dbReference type="ARBA" id="ARBA00023125"/>
    </source>
</evidence>
<reference evidence="9 10" key="1">
    <citation type="submission" date="2018-05" db="EMBL/GenBank/DDBJ databases">
        <title>Nocardioides silvaticus genome.</title>
        <authorList>
            <person name="Li C."/>
            <person name="Wang G."/>
        </authorList>
    </citation>
    <scope>NUCLEOTIDE SEQUENCE [LARGE SCALE GENOMIC DNA]</scope>
    <source>
        <strain evidence="9 10">CCTCC AB 2018079</strain>
    </source>
</reference>
<dbReference type="InterPro" id="IPR013249">
    <property type="entry name" value="RNA_pol_sigma70_r4_t2"/>
</dbReference>
<gene>
    <name evidence="9" type="ORF">DJ010_18800</name>
</gene>
<dbReference type="InterPro" id="IPR014325">
    <property type="entry name" value="RNA_pol_sigma-E_actinobac"/>
</dbReference>
<protein>
    <recommendedName>
        <fullName evidence="11">SigE family RNA polymerase sigma factor</fullName>
    </recommendedName>
</protein>
<dbReference type="NCBIfam" id="TIGR02983">
    <property type="entry name" value="SigE-fam_strep"/>
    <property type="match status" value="1"/>
</dbReference>
<dbReference type="GO" id="GO:0016987">
    <property type="term" value="F:sigma factor activity"/>
    <property type="evidence" value="ECO:0007669"/>
    <property type="project" value="UniProtKB-KW"/>
</dbReference>
<dbReference type="SUPFAM" id="SSF88946">
    <property type="entry name" value="Sigma2 domain of RNA polymerase sigma factors"/>
    <property type="match status" value="1"/>
</dbReference>
<evidence type="ECO:0000259" key="7">
    <source>
        <dbReference type="Pfam" id="PF04542"/>
    </source>
</evidence>
<feature type="compositionally biased region" description="Basic residues" evidence="6">
    <location>
        <begin position="110"/>
        <end position="119"/>
    </location>
</feature>
<dbReference type="InterPro" id="IPR039425">
    <property type="entry name" value="RNA_pol_sigma-70-like"/>
</dbReference>
<feature type="domain" description="RNA polymerase sigma-70 region 2" evidence="7">
    <location>
        <begin position="187"/>
        <end position="254"/>
    </location>
</feature>
<keyword evidence="2" id="KW-0805">Transcription regulation</keyword>
<dbReference type="GO" id="GO:0003677">
    <property type="term" value="F:DNA binding"/>
    <property type="evidence" value="ECO:0007669"/>
    <property type="project" value="UniProtKB-KW"/>
</dbReference>
<dbReference type="InterPro" id="IPR014284">
    <property type="entry name" value="RNA_pol_sigma-70_dom"/>
</dbReference>
<dbReference type="InterPro" id="IPR013324">
    <property type="entry name" value="RNA_pol_sigma_r3/r4-like"/>
</dbReference>
<feature type="domain" description="RNA polymerase sigma factor 70 region 4 type 2" evidence="8">
    <location>
        <begin position="278"/>
        <end position="328"/>
    </location>
</feature>
<dbReference type="Gene3D" id="1.10.1740.10">
    <property type="match status" value="1"/>
</dbReference>
<dbReference type="GO" id="GO:0006352">
    <property type="term" value="P:DNA-templated transcription initiation"/>
    <property type="evidence" value="ECO:0007669"/>
    <property type="project" value="InterPro"/>
</dbReference>
<dbReference type="EMBL" id="QGDD01000010">
    <property type="protein sequence ID" value="PWN01218.1"/>
    <property type="molecule type" value="Genomic_DNA"/>
</dbReference>
<dbReference type="AlphaFoldDB" id="A0A316TBV4"/>
<evidence type="ECO:0000259" key="8">
    <source>
        <dbReference type="Pfam" id="PF08281"/>
    </source>
</evidence>
<keyword evidence="10" id="KW-1185">Reference proteome</keyword>
<organism evidence="9 10">
    <name type="scientific">Nocardioides silvaticus</name>
    <dbReference type="NCBI Taxonomy" id="2201891"/>
    <lineage>
        <taxon>Bacteria</taxon>
        <taxon>Bacillati</taxon>
        <taxon>Actinomycetota</taxon>
        <taxon>Actinomycetes</taxon>
        <taxon>Propionibacteriales</taxon>
        <taxon>Nocardioidaceae</taxon>
        <taxon>Nocardioides</taxon>
    </lineage>
</organism>
<evidence type="ECO:0000256" key="5">
    <source>
        <dbReference type="ARBA" id="ARBA00023163"/>
    </source>
</evidence>
<dbReference type="NCBIfam" id="TIGR02937">
    <property type="entry name" value="sigma70-ECF"/>
    <property type="match status" value="1"/>
</dbReference>
<name>A0A316TBV4_9ACTN</name>
<comment type="similarity">
    <text evidence="1">Belongs to the sigma-70 factor family. ECF subfamily.</text>
</comment>
<evidence type="ECO:0000256" key="6">
    <source>
        <dbReference type="SAM" id="MobiDB-lite"/>
    </source>
</evidence>
<accession>A0A316TBV4</accession>
<evidence type="ECO:0000313" key="9">
    <source>
        <dbReference type="EMBL" id="PWN01218.1"/>
    </source>
</evidence>
<dbReference type="SUPFAM" id="SSF88659">
    <property type="entry name" value="Sigma3 and sigma4 domains of RNA polymerase sigma factors"/>
    <property type="match status" value="1"/>
</dbReference>
<keyword evidence="3" id="KW-0731">Sigma factor</keyword>
<feature type="compositionally biased region" description="Basic and acidic residues" evidence="6">
    <location>
        <begin position="54"/>
        <end position="66"/>
    </location>
</feature>
<feature type="region of interest" description="Disordered" evidence="6">
    <location>
        <begin position="1"/>
        <end position="127"/>
    </location>
</feature>
<dbReference type="Gene3D" id="1.10.10.10">
    <property type="entry name" value="Winged helix-like DNA-binding domain superfamily/Winged helix DNA-binding domain"/>
    <property type="match status" value="1"/>
</dbReference>
<dbReference type="InterPro" id="IPR013325">
    <property type="entry name" value="RNA_pol_sigma_r2"/>
</dbReference>
<dbReference type="CDD" id="cd06171">
    <property type="entry name" value="Sigma70_r4"/>
    <property type="match status" value="1"/>
</dbReference>
<evidence type="ECO:0000313" key="10">
    <source>
        <dbReference type="Proteomes" id="UP000245507"/>
    </source>
</evidence>
<proteinExistence type="inferred from homology"/>
<dbReference type="Pfam" id="PF04542">
    <property type="entry name" value="Sigma70_r2"/>
    <property type="match status" value="1"/>
</dbReference>
<keyword evidence="5" id="KW-0804">Transcription</keyword>
<evidence type="ECO:0000256" key="2">
    <source>
        <dbReference type="ARBA" id="ARBA00023015"/>
    </source>
</evidence>